<dbReference type="AlphaFoldDB" id="A0A015TZY9"/>
<proteinExistence type="predicted"/>
<reference evidence="1 2" key="1">
    <citation type="submission" date="2014-02" db="EMBL/GenBank/DDBJ databases">
        <authorList>
            <person name="Sears C."/>
            <person name="Carroll K."/>
            <person name="Sack B.R."/>
            <person name="Qadri F."/>
            <person name="Myers L.L."/>
            <person name="Chung G.-T."/>
            <person name="Escheverria P."/>
            <person name="Fraser C.M."/>
            <person name="Sadzewicz L."/>
            <person name="Shefchek K.A."/>
            <person name="Tallon L."/>
            <person name="Das S.P."/>
            <person name="Daugherty S."/>
            <person name="Mongodin E.F."/>
        </authorList>
    </citation>
    <scope>NUCLEOTIDE SEQUENCE [LARGE SCALE GENOMIC DNA]</scope>
    <source>
        <strain evidence="2">3988T(B)14</strain>
    </source>
</reference>
<evidence type="ECO:0000313" key="2">
    <source>
        <dbReference type="Proteomes" id="UP000020529"/>
    </source>
</evidence>
<protein>
    <submittedName>
        <fullName evidence="1">Uncharacterized protein</fullName>
    </submittedName>
</protein>
<organism evidence="1 2">
    <name type="scientific">Bacteroides fragilis str. 3988T(B)14</name>
    <dbReference type="NCBI Taxonomy" id="1339315"/>
    <lineage>
        <taxon>Bacteria</taxon>
        <taxon>Pseudomonadati</taxon>
        <taxon>Bacteroidota</taxon>
        <taxon>Bacteroidia</taxon>
        <taxon>Bacteroidales</taxon>
        <taxon>Bacteroidaceae</taxon>
        <taxon>Bacteroides</taxon>
    </lineage>
</organism>
<dbReference type="Proteomes" id="UP000020529">
    <property type="component" value="Unassembled WGS sequence"/>
</dbReference>
<dbReference type="EMBL" id="JGCY01000151">
    <property type="protein sequence ID" value="EXY76511.1"/>
    <property type="molecule type" value="Genomic_DNA"/>
</dbReference>
<dbReference type="PATRIC" id="fig|1339315.3.peg.519"/>
<sequence length="57" mass="6695">MMIASIKSDYGKWETSKPVMIRKKSKSKCWHKGETSVRKSVKNSKAKARHAWFELRL</sequence>
<accession>A0A015TZY9</accession>
<gene>
    <name evidence="1" type="ORF">M124_4600</name>
</gene>
<evidence type="ECO:0000313" key="1">
    <source>
        <dbReference type="EMBL" id="EXY76511.1"/>
    </source>
</evidence>
<comment type="caution">
    <text evidence="1">The sequence shown here is derived from an EMBL/GenBank/DDBJ whole genome shotgun (WGS) entry which is preliminary data.</text>
</comment>
<name>A0A015TZY9_BACFG</name>